<dbReference type="GO" id="GO:0008289">
    <property type="term" value="F:lipid binding"/>
    <property type="evidence" value="ECO:0007669"/>
    <property type="project" value="UniProtKB-KW"/>
</dbReference>
<dbReference type="SMART" id="SM00760">
    <property type="entry name" value="Bac_DnaA_C"/>
    <property type="match status" value="1"/>
</dbReference>
<accession>A0A1T4VJM2</accession>
<dbReference type="PANTHER" id="PTHR30050">
    <property type="entry name" value="CHROMOSOMAL REPLICATION INITIATOR PROTEIN DNAA"/>
    <property type="match status" value="1"/>
</dbReference>
<dbReference type="InterPro" id="IPR013317">
    <property type="entry name" value="DnaA_dom"/>
</dbReference>
<dbReference type="CDD" id="cd00009">
    <property type="entry name" value="AAA"/>
    <property type="match status" value="1"/>
</dbReference>
<dbReference type="CDD" id="cd06571">
    <property type="entry name" value="Bac_DnaA_C"/>
    <property type="match status" value="1"/>
</dbReference>
<name>A0A1T4VJM2_9BACT</name>
<dbReference type="GO" id="GO:0005737">
    <property type="term" value="C:cytoplasm"/>
    <property type="evidence" value="ECO:0007669"/>
    <property type="project" value="UniProtKB-SubCell"/>
</dbReference>
<organism evidence="13 14">
    <name type="scientific">Desulfobaculum bizertense DSM 18034</name>
    <dbReference type="NCBI Taxonomy" id="1121442"/>
    <lineage>
        <taxon>Bacteria</taxon>
        <taxon>Pseudomonadati</taxon>
        <taxon>Thermodesulfobacteriota</taxon>
        <taxon>Desulfovibrionia</taxon>
        <taxon>Desulfovibrionales</taxon>
        <taxon>Desulfovibrionaceae</taxon>
        <taxon>Desulfobaculum</taxon>
    </lineage>
</organism>
<evidence type="ECO:0000256" key="5">
    <source>
        <dbReference type="ARBA" id="ARBA00022840"/>
    </source>
</evidence>
<protein>
    <recommendedName>
        <fullName evidence="8 9">Chromosomal replication initiator protein DnaA</fullName>
    </recommendedName>
</protein>
<evidence type="ECO:0000256" key="6">
    <source>
        <dbReference type="ARBA" id="ARBA00023121"/>
    </source>
</evidence>
<evidence type="ECO:0000256" key="4">
    <source>
        <dbReference type="ARBA" id="ARBA00022741"/>
    </source>
</evidence>
<dbReference type="Pfam" id="PF00308">
    <property type="entry name" value="Bac_DnaA"/>
    <property type="match status" value="1"/>
</dbReference>
<dbReference type="SUPFAM" id="SSF52540">
    <property type="entry name" value="P-loop containing nucleoside triphosphate hydrolases"/>
    <property type="match status" value="1"/>
</dbReference>
<dbReference type="AlphaFoldDB" id="A0A1T4VJM2"/>
<dbReference type="InterPro" id="IPR038454">
    <property type="entry name" value="DnaA_N_sf"/>
</dbReference>
<dbReference type="PANTHER" id="PTHR30050:SF2">
    <property type="entry name" value="CHROMOSOMAL REPLICATION INITIATOR PROTEIN DNAA"/>
    <property type="match status" value="1"/>
</dbReference>
<dbReference type="GO" id="GO:0003688">
    <property type="term" value="F:DNA replication origin binding"/>
    <property type="evidence" value="ECO:0007669"/>
    <property type="project" value="UniProtKB-UniRule"/>
</dbReference>
<evidence type="ECO:0000256" key="7">
    <source>
        <dbReference type="ARBA" id="ARBA00023125"/>
    </source>
</evidence>
<evidence type="ECO:0000313" key="14">
    <source>
        <dbReference type="Proteomes" id="UP000189733"/>
    </source>
</evidence>
<evidence type="ECO:0000256" key="8">
    <source>
        <dbReference type="HAMAP-Rule" id="MF_00377"/>
    </source>
</evidence>
<evidence type="ECO:0000259" key="12">
    <source>
        <dbReference type="SMART" id="SM00760"/>
    </source>
</evidence>
<dbReference type="HAMAP" id="MF_00377">
    <property type="entry name" value="DnaA_bact"/>
    <property type="match status" value="1"/>
</dbReference>
<dbReference type="Gene3D" id="1.10.8.60">
    <property type="match status" value="1"/>
</dbReference>
<gene>
    <name evidence="8" type="primary">dnaA</name>
    <name evidence="13" type="ORF">SAMN02745702_00474</name>
</gene>
<feature type="binding site" evidence="8">
    <location>
        <position position="242"/>
    </location>
    <ligand>
        <name>ATP</name>
        <dbReference type="ChEBI" id="CHEBI:30616"/>
    </ligand>
</feature>
<evidence type="ECO:0000259" key="11">
    <source>
        <dbReference type="SMART" id="SM00382"/>
    </source>
</evidence>
<dbReference type="GO" id="GO:0006270">
    <property type="term" value="P:DNA replication initiation"/>
    <property type="evidence" value="ECO:0007669"/>
    <property type="project" value="UniProtKB-UniRule"/>
</dbReference>
<keyword evidence="14" id="KW-1185">Reference proteome</keyword>
<feature type="domain" description="Chromosomal replication initiator DnaA C-terminal" evidence="12">
    <location>
        <begin position="442"/>
        <end position="510"/>
    </location>
</feature>
<comment type="subunit">
    <text evidence="8">Oligomerizes as a right-handed, spiral filament on DNA at oriC.</text>
</comment>
<dbReference type="PRINTS" id="PR00051">
    <property type="entry name" value="DNAA"/>
</dbReference>
<keyword evidence="6 8" id="KW-0446">Lipid-binding</keyword>
<dbReference type="Gene3D" id="3.30.300.180">
    <property type="match status" value="1"/>
</dbReference>
<dbReference type="InterPro" id="IPR001957">
    <property type="entry name" value="Chromosome_initiator_DnaA"/>
</dbReference>
<proteinExistence type="inferred from homology"/>
<keyword evidence="7 8" id="KW-0238">DNA-binding</keyword>
<dbReference type="EMBL" id="FUYA01000001">
    <property type="protein sequence ID" value="SKA65127.1"/>
    <property type="molecule type" value="Genomic_DNA"/>
</dbReference>
<evidence type="ECO:0000313" key="13">
    <source>
        <dbReference type="EMBL" id="SKA65127.1"/>
    </source>
</evidence>
<dbReference type="InterPro" id="IPR018312">
    <property type="entry name" value="Chromosome_initiator_DnaA_CS"/>
</dbReference>
<dbReference type="InterPro" id="IPR010921">
    <property type="entry name" value="Trp_repressor/repl_initiator"/>
</dbReference>
<comment type="subcellular location">
    <subcellularLocation>
        <location evidence="8">Cytoplasm</location>
    </subcellularLocation>
</comment>
<dbReference type="Pfam" id="PF08299">
    <property type="entry name" value="Bac_DnaA_C"/>
    <property type="match status" value="1"/>
</dbReference>
<evidence type="ECO:0000256" key="9">
    <source>
        <dbReference type="RuleBase" id="RU000577"/>
    </source>
</evidence>
<evidence type="ECO:0000256" key="3">
    <source>
        <dbReference type="ARBA" id="ARBA00022705"/>
    </source>
</evidence>
<reference evidence="13 14" key="1">
    <citation type="submission" date="2017-02" db="EMBL/GenBank/DDBJ databases">
        <authorList>
            <person name="Peterson S.W."/>
        </authorList>
    </citation>
    <scope>NUCLEOTIDE SEQUENCE [LARGE SCALE GENOMIC DNA]</scope>
    <source>
        <strain evidence="13 14">DSM 18034</strain>
    </source>
</reference>
<comment type="function">
    <text evidence="8 9">Plays an essential role in the initiation and regulation of chromosomal replication. ATP-DnaA binds to the origin of replication (oriC) to initiate formation of the DNA replication initiation complex once per cell cycle. Binds the DnaA box (a 9 base pair repeat at the origin) and separates the double-stranded (ds)DNA. Forms a right-handed helical filament on oriC DNA; dsDNA binds to the exterior of the filament while single-stranded (ss)DNA is stabiized in the filament's interior. The ATP-DnaA-oriC complex binds and stabilizes one strand of the AT-rich DNA unwinding element (DUE), permitting loading of DNA polymerase. After initiation quickly degrades to an ADP-DnaA complex that is not apt for DNA replication. Binds acidic phospholipids.</text>
</comment>
<dbReference type="GO" id="GO:0006275">
    <property type="term" value="P:regulation of DNA replication"/>
    <property type="evidence" value="ECO:0007669"/>
    <property type="project" value="UniProtKB-UniRule"/>
</dbReference>
<feature type="binding site" evidence="8">
    <location>
        <position position="240"/>
    </location>
    <ligand>
        <name>ATP</name>
        <dbReference type="ChEBI" id="CHEBI:30616"/>
    </ligand>
</feature>
<dbReference type="PROSITE" id="PS01008">
    <property type="entry name" value="DNAA"/>
    <property type="match status" value="1"/>
</dbReference>
<keyword evidence="2 8" id="KW-0963">Cytoplasm</keyword>
<dbReference type="SMART" id="SM00382">
    <property type="entry name" value="AAA"/>
    <property type="match status" value="1"/>
</dbReference>
<dbReference type="Pfam" id="PF11638">
    <property type="entry name" value="DnaA_N"/>
    <property type="match status" value="1"/>
</dbReference>
<feature type="region of interest" description="Domain IV, binds dsDNA" evidence="8">
    <location>
        <begin position="414"/>
        <end position="534"/>
    </location>
</feature>
<feature type="region of interest" description="Domain I, interacts with DnaA modulators" evidence="8">
    <location>
        <begin position="1"/>
        <end position="113"/>
    </location>
</feature>
<dbReference type="InterPro" id="IPR013159">
    <property type="entry name" value="DnaA_C"/>
</dbReference>
<keyword evidence="4 8" id="KW-0547">Nucleotide-binding</keyword>
<comment type="similarity">
    <text evidence="1 8 10">Belongs to the DnaA family.</text>
</comment>
<feature type="binding site" evidence="8">
    <location>
        <position position="238"/>
    </location>
    <ligand>
        <name>ATP</name>
        <dbReference type="ChEBI" id="CHEBI:30616"/>
    </ligand>
</feature>
<dbReference type="GO" id="GO:0005524">
    <property type="term" value="F:ATP binding"/>
    <property type="evidence" value="ECO:0007669"/>
    <property type="project" value="UniProtKB-UniRule"/>
</dbReference>
<sequence>MSEAWAQISDILAKTTGPGTYKVWIKPLEAEQSPGGLTVLAPNSFVASWVKDRLADDIADAAAQVLGSRPSIEIKVRRREKRVKTTVIEQPLLQTASVQAPTPAFAMAGAPSAPNSAPQYSAPAREHEGPVSAQRIITQNIPEAFTELAQRGQQAQQRRARLASPAQQPQHVAPQHMQQMGLPNLTPAAPKTFDYHNWRFCFDDFVVGPCNRLAFAAASGMCNNQLMTNQLFLNSAPGLGKTHLLQAIGAQIATTSNRSNVRVGYATAEEFTRQLILAIRAKEVERFKAQYRENLDVLLLEDVHFLQGRQVAQDEMLATLIALENRGCKIVMSSSFLPRELKDIDGHLTSRLNAGFLATIDTPDFDTRRRIVTSKASLHQVVLPGEVSEYLADNLRDDVRQIESCIKNLVLKARLLGENITMDLAADILQNYTTSNNVSHFSLQKIVRFICESFDLTYEQLSSKTRKRSVVMARNTAFFLARRYTDLGLKQIGSQFNRRHSTVLKGITNVEREISLQTPLGRQLDTVVERIKTF</sequence>
<dbReference type="STRING" id="1121442.SAMN02745702_00474"/>
<feature type="domain" description="AAA+ ATPase" evidence="11">
    <location>
        <begin position="227"/>
        <end position="386"/>
    </location>
</feature>
<keyword evidence="3 8" id="KW-0235">DNA replication</keyword>
<dbReference type="RefSeq" id="WP_078683780.1">
    <property type="nucleotide sequence ID" value="NZ_FUYA01000001.1"/>
</dbReference>
<evidence type="ECO:0000256" key="10">
    <source>
        <dbReference type="RuleBase" id="RU004227"/>
    </source>
</evidence>
<dbReference type="InterPro" id="IPR003593">
    <property type="entry name" value="AAA+_ATPase"/>
</dbReference>
<dbReference type="InterPro" id="IPR020591">
    <property type="entry name" value="Chromosome_initiator_DnaA-like"/>
</dbReference>
<dbReference type="InterPro" id="IPR024633">
    <property type="entry name" value="DnaA_N_dom"/>
</dbReference>
<dbReference type="OrthoDB" id="9807019at2"/>
<dbReference type="Proteomes" id="UP000189733">
    <property type="component" value="Unassembled WGS sequence"/>
</dbReference>
<dbReference type="SUPFAM" id="SSF48295">
    <property type="entry name" value="TrpR-like"/>
    <property type="match status" value="1"/>
</dbReference>
<keyword evidence="5 8" id="KW-0067">ATP-binding</keyword>
<comment type="caution">
    <text evidence="8">Lacks conserved residue(s) required for the propagation of feature annotation.</text>
</comment>
<comment type="domain">
    <text evidence="8">Domain I is involved in oligomerization and binding regulators, domain II is flexibile and of varying length in different bacteria, domain III forms the AAA+ region, while domain IV binds dsDNA.</text>
</comment>
<evidence type="ECO:0000256" key="2">
    <source>
        <dbReference type="ARBA" id="ARBA00022490"/>
    </source>
</evidence>
<dbReference type="InterPro" id="IPR027417">
    <property type="entry name" value="P-loop_NTPase"/>
</dbReference>
<dbReference type="GO" id="GO:0005886">
    <property type="term" value="C:plasma membrane"/>
    <property type="evidence" value="ECO:0007669"/>
    <property type="project" value="TreeGrafter"/>
</dbReference>
<feature type="binding site" evidence="8">
    <location>
        <position position="241"/>
    </location>
    <ligand>
        <name>ATP</name>
        <dbReference type="ChEBI" id="CHEBI:30616"/>
    </ligand>
</feature>
<dbReference type="Gene3D" id="3.40.50.300">
    <property type="entry name" value="P-loop containing nucleotide triphosphate hydrolases"/>
    <property type="match status" value="1"/>
</dbReference>
<dbReference type="Gene3D" id="1.10.1750.10">
    <property type="match status" value="1"/>
</dbReference>
<evidence type="ECO:0000256" key="1">
    <source>
        <dbReference type="ARBA" id="ARBA00006583"/>
    </source>
</evidence>